<dbReference type="InterPro" id="IPR009057">
    <property type="entry name" value="Homeodomain-like_sf"/>
</dbReference>
<dbReference type="InterPro" id="IPR036397">
    <property type="entry name" value="RNaseH_sf"/>
</dbReference>
<protein>
    <recommendedName>
        <fullName evidence="1">Tc1-like transposase DDE domain-containing protein</fullName>
    </recommendedName>
</protein>
<accession>A0A409Y1T3</accession>
<reference evidence="2 3" key="1">
    <citation type="journal article" date="2018" name="Evol. Lett.">
        <title>Horizontal gene cluster transfer increased hallucinogenic mushroom diversity.</title>
        <authorList>
            <person name="Reynolds H.T."/>
            <person name="Vijayakumar V."/>
            <person name="Gluck-Thaler E."/>
            <person name="Korotkin H.B."/>
            <person name="Matheny P.B."/>
            <person name="Slot J.C."/>
        </authorList>
    </citation>
    <scope>NUCLEOTIDE SEQUENCE [LARGE SCALE GENOMIC DNA]</scope>
    <source>
        <strain evidence="2 3">SRW20</strain>
    </source>
</reference>
<organism evidence="2 3">
    <name type="scientific">Gymnopilus dilepis</name>
    <dbReference type="NCBI Taxonomy" id="231916"/>
    <lineage>
        <taxon>Eukaryota</taxon>
        <taxon>Fungi</taxon>
        <taxon>Dikarya</taxon>
        <taxon>Basidiomycota</taxon>
        <taxon>Agaricomycotina</taxon>
        <taxon>Agaricomycetes</taxon>
        <taxon>Agaricomycetidae</taxon>
        <taxon>Agaricales</taxon>
        <taxon>Agaricineae</taxon>
        <taxon>Hymenogastraceae</taxon>
        <taxon>Gymnopilus</taxon>
    </lineage>
</organism>
<dbReference type="Pfam" id="PF13384">
    <property type="entry name" value="HTH_23"/>
    <property type="match status" value="1"/>
</dbReference>
<dbReference type="Gene3D" id="3.30.420.10">
    <property type="entry name" value="Ribonuclease H-like superfamily/Ribonuclease H"/>
    <property type="match status" value="1"/>
</dbReference>
<dbReference type="EMBL" id="NHYE01001310">
    <property type="protein sequence ID" value="PPQ96959.1"/>
    <property type="molecule type" value="Genomic_DNA"/>
</dbReference>
<dbReference type="InterPro" id="IPR047655">
    <property type="entry name" value="Transpos_IS630-like"/>
</dbReference>
<evidence type="ECO:0000313" key="3">
    <source>
        <dbReference type="Proteomes" id="UP000284706"/>
    </source>
</evidence>
<dbReference type="SUPFAM" id="SSF46689">
    <property type="entry name" value="Homeodomain-like"/>
    <property type="match status" value="1"/>
</dbReference>
<dbReference type="GO" id="GO:0003676">
    <property type="term" value="F:nucleic acid binding"/>
    <property type="evidence" value="ECO:0007669"/>
    <property type="project" value="InterPro"/>
</dbReference>
<gene>
    <name evidence="2" type="ORF">CVT26_005981</name>
</gene>
<keyword evidence="3" id="KW-1185">Reference proteome</keyword>
<evidence type="ECO:0000313" key="2">
    <source>
        <dbReference type="EMBL" id="PPQ96959.1"/>
    </source>
</evidence>
<proteinExistence type="predicted"/>
<sequence>MVYRQISPDMKRRALQLLEQGWEMQEIAEVLGVSTKSIPRWQANYNDHGCVNPTSVTRGRRRILKSNVISELRELMQETPELYLDEIGEWLALYHEVQISTTALHDNLRDLGITRKIMKRAAAERDNELRAAWMYDFLTTYTAEQMVVLDESSKDGKTLVRRYGRALSGEDAVTHVSLDRGVRYSILPALTVDGYIAVRVVEGSIDGEEFFDFVVHDLLPCTNPFPGPRSVLVLDNCSTHKSEALRIVVEAAGRRLIFLPPYSPDFSPIEESFSCVKAYLRRNYRRFSDSEFPEQELRNACFEAVTPEKAKGWFRDCGYLPC</sequence>
<dbReference type="STRING" id="231916.A0A409Y1T3"/>
<dbReference type="InParanoid" id="A0A409Y1T3"/>
<evidence type="ECO:0000259" key="1">
    <source>
        <dbReference type="Pfam" id="PF13358"/>
    </source>
</evidence>
<dbReference type="Proteomes" id="UP000284706">
    <property type="component" value="Unassembled WGS sequence"/>
</dbReference>
<dbReference type="NCBIfam" id="NF033545">
    <property type="entry name" value="transpos_IS630"/>
    <property type="match status" value="1"/>
</dbReference>
<dbReference type="OrthoDB" id="2266637at2759"/>
<feature type="domain" description="Tc1-like transposase DDE" evidence="1">
    <location>
        <begin position="145"/>
        <end position="289"/>
    </location>
</feature>
<dbReference type="Pfam" id="PF13358">
    <property type="entry name" value="DDE_3"/>
    <property type="match status" value="1"/>
</dbReference>
<dbReference type="AlphaFoldDB" id="A0A409Y1T3"/>
<dbReference type="PANTHER" id="PTHR46564">
    <property type="entry name" value="TRANSPOSASE"/>
    <property type="match status" value="1"/>
</dbReference>
<comment type="caution">
    <text evidence="2">The sequence shown here is derived from an EMBL/GenBank/DDBJ whole genome shotgun (WGS) entry which is preliminary data.</text>
</comment>
<dbReference type="InterPro" id="IPR038717">
    <property type="entry name" value="Tc1-like_DDE_dom"/>
</dbReference>
<name>A0A409Y1T3_9AGAR</name>
<dbReference type="PANTHER" id="PTHR46564:SF1">
    <property type="entry name" value="TRANSPOSASE"/>
    <property type="match status" value="1"/>
</dbReference>